<dbReference type="CDD" id="cd12532">
    <property type="entry name" value="RRM3_MEI2_fungi"/>
    <property type="match status" value="1"/>
</dbReference>
<comment type="caution">
    <text evidence="5">The sequence shown here is derived from an EMBL/GenBank/DDBJ whole genome shotgun (WGS) entry which is preliminary data.</text>
</comment>
<feature type="compositionally biased region" description="Low complexity" evidence="3">
    <location>
        <begin position="358"/>
        <end position="368"/>
    </location>
</feature>
<dbReference type="Pfam" id="PF04059">
    <property type="entry name" value="RRM_2"/>
    <property type="match status" value="1"/>
</dbReference>
<feature type="region of interest" description="Disordered" evidence="3">
    <location>
        <begin position="355"/>
        <end position="380"/>
    </location>
</feature>
<name>A0A0B1PIC7_UNCNE</name>
<dbReference type="PROSITE" id="PS50102">
    <property type="entry name" value="RRM"/>
    <property type="match status" value="1"/>
</dbReference>
<dbReference type="InterPro" id="IPR034862">
    <property type="entry name" value="Fungal_Mei2-like_RRM3"/>
</dbReference>
<evidence type="ECO:0000313" key="5">
    <source>
        <dbReference type="EMBL" id="KHJ36229.1"/>
    </source>
</evidence>
<reference evidence="5 6" key="1">
    <citation type="journal article" date="2014" name="BMC Genomics">
        <title>Adaptive genomic structural variation in the grape powdery mildew pathogen, Erysiphe necator.</title>
        <authorList>
            <person name="Jones L."/>
            <person name="Riaz S."/>
            <person name="Morales-Cruz A."/>
            <person name="Amrine K.C."/>
            <person name="McGuire B."/>
            <person name="Gubler W.D."/>
            <person name="Walker M.A."/>
            <person name="Cantu D."/>
        </authorList>
    </citation>
    <scope>NUCLEOTIDE SEQUENCE [LARGE SCALE GENOMIC DNA]</scope>
    <source>
        <strain evidence="6">c</strain>
    </source>
</reference>
<evidence type="ECO:0000256" key="1">
    <source>
        <dbReference type="ARBA" id="ARBA00022884"/>
    </source>
</evidence>
<dbReference type="InterPro" id="IPR007201">
    <property type="entry name" value="Mei2-like_Rrm_C"/>
</dbReference>
<keyword evidence="6" id="KW-1185">Reference proteome</keyword>
<dbReference type="InterPro" id="IPR000504">
    <property type="entry name" value="RRM_dom"/>
</dbReference>
<accession>A0A0B1PIC7</accession>
<dbReference type="InterPro" id="IPR035979">
    <property type="entry name" value="RBD_domain_sf"/>
</dbReference>
<dbReference type="HOGENOM" id="CLU_019467_0_0_1"/>
<evidence type="ECO:0000259" key="4">
    <source>
        <dbReference type="PROSITE" id="PS50102"/>
    </source>
</evidence>
<proteinExistence type="predicted"/>
<dbReference type="SUPFAM" id="SSF54928">
    <property type="entry name" value="RNA-binding domain, RBD"/>
    <property type="match status" value="1"/>
</dbReference>
<dbReference type="STRING" id="52586.A0A0B1PIC7"/>
<organism evidence="5 6">
    <name type="scientific">Uncinula necator</name>
    <name type="common">Grape powdery mildew</name>
    <dbReference type="NCBI Taxonomy" id="52586"/>
    <lineage>
        <taxon>Eukaryota</taxon>
        <taxon>Fungi</taxon>
        <taxon>Dikarya</taxon>
        <taxon>Ascomycota</taxon>
        <taxon>Pezizomycotina</taxon>
        <taxon>Leotiomycetes</taxon>
        <taxon>Erysiphales</taxon>
        <taxon>Erysiphaceae</taxon>
        <taxon>Erysiphe</taxon>
    </lineage>
</organism>
<dbReference type="Proteomes" id="UP000030854">
    <property type="component" value="Unassembled WGS sequence"/>
</dbReference>
<evidence type="ECO:0000256" key="3">
    <source>
        <dbReference type="SAM" id="MobiDB-lite"/>
    </source>
</evidence>
<dbReference type="EMBL" id="JNVN01000104">
    <property type="protein sequence ID" value="KHJ36229.1"/>
    <property type="molecule type" value="Genomic_DNA"/>
</dbReference>
<feature type="compositionally biased region" description="Polar residues" evidence="3">
    <location>
        <begin position="369"/>
        <end position="380"/>
    </location>
</feature>
<protein>
    <submittedName>
        <fullName evidence="5">Putative rna recognition domain-containing protein 2</fullName>
    </submittedName>
</protein>
<keyword evidence="1 2" id="KW-0694">RNA-binding</keyword>
<evidence type="ECO:0000256" key="2">
    <source>
        <dbReference type="PROSITE-ProRule" id="PRU00176"/>
    </source>
</evidence>
<evidence type="ECO:0000313" key="6">
    <source>
        <dbReference type="Proteomes" id="UP000030854"/>
    </source>
</evidence>
<sequence>MSDYTSTSKDECVDPFISHTSLSATALPFLPKLPPINSFMKTKFPIPGTTQHLEQIIEANEGVEDFGCFTTDTLQSRNIKFTGGDGYDAVNTIEKKVRPYYKGTHRIIGVFTDCWVRCSNIRDAISTYEIITKEYPEVSPQYVSLKEWTEISSPGVKLNRSEHEGQVVIRLNFPHGVDCKQIERGVRALLEEDGHKLFASQKMPATAAGIFHLIAEFEDCLSAKAAVRRLDRRVVAGCAIVNICLHEPDLVYEQAPDQQCVTPTRSQGIGTPLVIEDMMSSLTMGRFPYVPHDAQITSTFASPVSHAGANSGYIFAPGNLPVISPSSISSDTAKCGAPTSFTGLNNLSRIMTPLGPQNSSDSNLSNSNQMTPFTPQSNDSNLVKRDKLEFSVNRYNLGSRRNSPKVPPYILRKNRQSNGTHNMVDINRIREGVDVRTTIMLRNIPNKIDQSTLKSILDETSHGKYDFAYLRIDFSNDCNVGYAFVNFIDPLHIIEFINARANQKWYRFRSQKIAEVSYATIQGRDCLIQKFRNSCVMLELPIFRPKLFYTFQDPLGRAGQEEPFPASDNPSKLRRSCENAEHVGLFAPNAGAQMRDEQRRRRSQYDRGTSLAQRDAFDVFLPDTWSLGIFENHYDFTSCLCILLFLIQSLLMSLELIINKL</sequence>
<gene>
    <name evidence="5" type="ORF">EV44_g1455</name>
</gene>
<dbReference type="PANTHER" id="PTHR23189">
    <property type="entry name" value="RNA RECOGNITION MOTIF-CONTAINING"/>
    <property type="match status" value="1"/>
</dbReference>
<feature type="domain" description="RRM" evidence="4">
    <location>
        <begin position="437"/>
        <end position="533"/>
    </location>
</feature>
<dbReference type="AlphaFoldDB" id="A0A0B1PIC7"/>
<dbReference type="GO" id="GO:0003723">
    <property type="term" value="F:RNA binding"/>
    <property type="evidence" value="ECO:0007669"/>
    <property type="project" value="UniProtKB-UniRule"/>
</dbReference>